<gene>
    <name evidence="1" type="ORF">LCPAC404_00590</name>
</gene>
<name>A0A481ZD02_9VIRU</name>
<proteinExistence type="predicted"/>
<sequence length="193" mass="22267">MQNEWIACSKANVECSGSIDDKEELDNIVFGGAHEITIYIDEPVQFHTHTTYGEGNLVDKMSPPSGADYLSLIQSHVIEYVVAEKGIWIIEKIKPVPSELKVAVDVYFQMLKYRFVNGDYGEEDEKELASRYSLMVNEMSPKALFDEVDEDYMKYMDDQLDRTYRCGCSVSDLSKFAQRLEDERYYSIKYISL</sequence>
<accession>A0A481ZD02</accession>
<dbReference type="EMBL" id="MK500594">
    <property type="protein sequence ID" value="QBK93355.1"/>
    <property type="molecule type" value="Genomic_DNA"/>
</dbReference>
<reference evidence="1" key="1">
    <citation type="journal article" date="2019" name="MBio">
        <title>Virus Genomes from Deep Sea Sediments Expand the Ocean Megavirome and Support Independent Origins of Viral Gigantism.</title>
        <authorList>
            <person name="Backstrom D."/>
            <person name="Yutin N."/>
            <person name="Jorgensen S.L."/>
            <person name="Dharamshi J."/>
            <person name="Homa F."/>
            <person name="Zaremba-Niedwiedzka K."/>
            <person name="Spang A."/>
            <person name="Wolf Y.I."/>
            <person name="Koonin E.V."/>
            <person name="Ettema T.J."/>
        </authorList>
    </citation>
    <scope>NUCLEOTIDE SEQUENCE</scope>
</reference>
<protein>
    <submittedName>
        <fullName evidence="1">Uncharacterized protein</fullName>
    </submittedName>
</protein>
<organism evidence="1">
    <name type="scientific">Pithovirus LCPAC404</name>
    <dbReference type="NCBI Taxonomy" id="2506597"/>
    <lineage>
        <taxon>Viruses</taxon>
        <taxon>Pithoviruses</taxon>
    </lineage>
</organism>
<evidence type="ECO:0000313" key="1">
    <source>
        <dbReference type="EMBL" id="QBK93355.1"/>
    </source>
</evidence>